<feature type="transmembrane region" description="Helical" evidence="1">
    <location>
        <begin position="38"/>
        <end position="57"/>
    </location>
</feature>
<gene>
    <name evidence="2" type="ORF">NWI01_33930</name>
</gene>
<accession>A0A4Y3WH36</accession>
<dbReference type="EMBL" id="BJNF01000113">
    <property type="protein sequence ID" value="GEC17501.1"/>
    <property type="molecule type" value="Genomic_DNA"/>
</dbReference>
<dbReference type="Proteomes" id="UP000318825">
    <property type="component" value="Unassembled WGS sequence"/>
</dbReference>
<keyword evidence="1" id="KW-1133">Transmembrane helix</keyword>
<comment type="caution">
    <text evidence="2">The sequence shown here is derived from an EMBL/GenBank/DDBJ whole genome shotgun (WGS) entry which is preliminary data.</text>
</comment>
<proteinExistence type="predicted"/>
<dbReference type="AlphaFoldDB" id="A0A4Y3WH36"/>
<evidence type="ECO:0000256" key="1">
    <source>
        <dbReference type="SAM" id="Phobius"/>
    </source>
</evidence>
<evidence type="ECO:0000313" key="2">
    <source>
        <dbReference type="EMBL" id="GEC17501.1"/>
    </source>
</evidence>
<reference evidence="2 3" key="1">
    <citation type="submission" date="2019-06" db="EMBL/GenBank/DDBJ databases">
        <title>Whole genome shotgun sequence of Nitrobacter winogradskyi NBRC 14297.</title>
        <authorList>
            <person name="Hosoyama A."/>
            <person name="Uohara A."/>
            <person name="Ohji S."/>
            <person name="Ichikawa N."/>
        </authorList>
    </citation>
    <scope>NUCLEOTIDE SEQUENCE [LARGE SCALE GENOMIC DNA]</scope>
    <source>
        <strain evidence="2 3">NBRC 14297</strain>
    </source>
</reference>
<keyword evidence="1" id="KW-0472">Membrane</keyword>
<protein>
    <submittedName>
        <fullName evidence="2">Uncharacterized protein</fullName>
    </submittedName>
</protein>
<name>A0A4Y3WH36_NITWI</name>
<organism evidence="2 3">
    <name type="scientific">Nitrobacter winogradskyi</name>
    <name type="common">Nitrobacter agilis</name>
    <dbReference type="NCBI Taxonomy" id="913"/>
    <lineage>
        <taxon>Bacteria</taxon>
        <taxon>Pseudomonadati</taxon>
        <taxon>Pseudomonadota</taxon>
        <taxon>Alphaproteobacteria</taxon>
        <taxon>Hyphomicrobiales</taxon>
        <taxon>Nitrobacteraceae</taxon>
        <taxon>Nitrobacter</taxon>
    </lineage>
</organism>
<keyword evidence="1" id="KW-0812">Transmembrane</keyword>
<evidence type="ECO:0000313" key="3">
    <source>
        <dbReference type="Proteomes" id="UP000318825"/>
    </source>
</evidence>
<sequence>MDQPTHDKSSGHRWPSRSLGRFRYYRRPPDGKSADANANVRASGFAMLIAFVLMALFNSGDLRSFTRDLPGNWLTDQLVMYSDQWHELMLALGPAHVRPVIHDLFDDLREMRW</sequence>